<reference evidence="1" key="2">
    <citation type="submission" date="2015-06" db="UniProtKB">
        <authorList>
            <consortium name="EnsemblProtists"/>
        </authorList>
    </citation>
    <scope>IDENTIFICATION</scope>
    <source>
        <strain evidence="1">Emoy2</strain>
    </source>
</reference>
<dbReference type="AlphaFoldDB" id="M4BFR5"/>
<accession>M4BFR5</accession>
<reference evidence="2" key="1">
    <citation type="journal article" date="2010" name="Science">
        <title>Signatures of adaptation to obligate biotrophy in the Hyaloperonospora arabidopsidis genome.</title>
        <authorList>
            <person name="Baxter L."/>
            <person name="Tripathy S."/>
            <person name="Ishaque N."/>
            <person name="Boot N."/>
            <person name="Cabral A."/>
            <person name="Kemen E."/>
            <person name="Thines M."/>
            <person name="Ah-Fong A."/>
            <person name="Anderson R."/>
            <person name="Badejoko W."/>
            <person name="Bittner-Eddy P."/>
            <person name="Boore J.L."/>
            <person name="Chibucos M.C."/>
            <person name="Coates M."/>
            <person name="Dehal P."/>
            <person name="Delehaunty K."/>
            <person name="Dong S."/>
            <person name="Downton P."/>
            <person name="Dumas B."/>
            <person name="Fabro G."/>
            <person name="Fronick C."/>
            <person name="Fuerstenberg S.I."/>
            <person name="Fulton L."/>
            <person name="Gaulin E."/>
            <person name="Govers F."/>
            <person name="Hughes L."/>
            <person name="Humphray S."/>
            <person name="Jiang R.H."/>
            <person name="Judelson H."/>
            <person name="Kamoun S."/>
            <person name="Kyung K."/>
            <person name="Meijer H."/>
            <person name="Minx P."/>
            <person name="Morris P."/>
            <person name="Nelson J."/>
            <person name="Phuntumart V."/>
            <person name="Qutob D."/>
            <person name="Rehmany A."/>
            <person name="Rougon-Cardoso A."/>
            <person name="Ryden P."/>
            <person name="Torto-Alalibo T."/>
            <person name="Studholme D."/>
            <person name="Wang Y."/>
            <person name="Win J."/>
            <person name="Wood J."/>
            <person name="Clifton S.W."/>
            <person name="Rogers J."/>
            <person name="Van den Ackerveken G."/>
            <person name="Jones J.D."/>
            <person name="McDowell J.M."/>
            <person name="Beynon J."/>
            <person name="Tyler B.M."/>
        </authorList>
    </citation>
    <scope>NUCLEOTIDE SEQUENCE [LARGE SCALE GENOMIC DNA]</scope>
    <source>
        <strain evidence="2">Emoy2</strain>
    </source>
</reference>
<dbReference type="VEuPathDB" id="FungiDB:HpaG805135"/>
<organism evidence="1 2">
    <name type="scientific">Hyaloperonospora arabidopsidis (strain Emoy2)</name>
    <name type="common">Downy mildew agent</name>
    <name type="synonym">Peronospora arabidopsidis</name>
    <dbReference type="NCBI Taxonomy" id="559515"/>
    <lineage>
        <taxon>Eukaryota</taxon>
        <taxon>Sar</taxon>
        <taxon>Stramenopiles</taxon>
        <taxon>Oomycota</taxon>
        <taxon>Peronosporomycetes</taxon>
        <taxon>Peronosporales</taxon>
        <taxon>Peronosporaceae</taxon>
        <taxon>Hyaloperonospora</taxon>
    </lineage>
</organism>
<dbReference type="HOGENOM" id="CLU_1942130_0_0_1"/>
<name>M4BFR5_HYAAE</name>
<proteinExistence type="predicted"/>
<sequence length="130" mass="14611">MDHVRNGFIDTAFGAFIFHCLQLAQTLTLELREHRRLQSSKVPLGKFGPTPKKHIGLKKGPRVELSVINPIMKCTYWQGGGIYDCAMKALYLSRLRRQYMPLVSPAYTSCVAIRVPLLWTATIGYGPSAM</sequence>
<dbReference type="InParanoid" id="M4BFR5"/>
<dbReference type="EMBL" id="JH598211">
    <property type="status" value="NOT_ANNOTATED_CDS"/>
    <property type="molecule type" value="Genomic_DNA"/>
</dbReference>
<keyword evidence="2" id="KW-1185">Reference proteome</keyword>
<evidence type="ECO:0000313" key="2">
    <source>
        <dbReference type="Proteomes" id="UP000011713"/>
    </source>
</evidence>
<protein>
    <submittedName>
        <fullName evidence="1">Uncharacterized protein</fullName>
    </submittedName>
</protein>
<evidence type="ECO:0000313" key="1">
    <source>
        <dbReference type="EnsemblProtists" id="HpaP805135"/>
    </source>
</evidence>
<dbReference type="EnsemblProtists" id="HpaT805135">
    <property type="protein sequence ID" value="HpaP805135"/>
    <property type="gene ID" value="HpaG805135"/>
</dbReference>
<dbReference type="Proteomes" id="UP000011713">
    <property type="component" value="Unassembled WGS sequence"/>
</dbReference>